<keyword evidence="4" id="KW-0472">Membrane</keyword>
<keyword evidence="3" id="KW-0611">Plant defense</keyword>
<dbReference type="AlphaFoldDB" id="A0AAW0JS52"/>
<evidence type="ECO:0000256" key="2">
    <source>
        <dbReference type="ARBA" id="ARBA00022741"/>
    </source>
</evidence>
<feature type="domain" description="Disease resistance N-terminal" evidence="6">
    <location>
        <begin position="250"/>
        <end position="327"/>
    </location>
</feature>
<evidence type="ECO:0000313" key="9">
    <source>
        <dbReference type="EMBL" id="KAK7829031.1"/>
    </source>
</evidence>
<organism evidence="9 10">
    <name type="scientific">Quercus suber</name>
    <name type="common">Cork oak</name>
    <dbReference type="NCBI Taxonomy" id="58331"/>
    <lineage>
        <taxon>Eukaryota</taxon>
        <taxon>Viridiplantae</taxon>
        <taxon>Streptophyta</taxon>
        <taxon>Embryophyta</taxon>
        <taxon>Tracheophyta</taxon>
        <taxon>Spermatophyta</taxon>
        <taxon>Magnoliopsida</taxon>
        <taxon>eudicotyledons</taxon>
        <taxon>Gunneridae</taxon>
        <taxon>Pentapetalae</taxon>
        <taxon>rosids</taxon>
        <taxon>fabids</taxon>
        <taxon>Fagales</taxon>
        <taxon>Fagaceae</taxon>
        <taxon>Quercus</taxon>
    </lineage>
</organism>
<dbReference type="SUPFAM" id="SSF52058">
    <property type="entry name" value="L domain-like"/>
    <property type="match status" value="1"/>
</dbReference>
<feature type="domain" description="NB-ARC" evidence="5">
    <location>
        <begin position="440"/>
        <end position="512"/>
    </location>
</feature>
<name>A0AAW0JS52_QUESU</name>
<dbReference type="Gene3D" id="1.10.10.10">
    <property type="entry name" value="Winged helix-like DNA-binding domain superfamily/Winged helix DNA-binding domain"/>
    <property type="match status" value="1"/>
</dbReference>
<reference evidence="9 10" key="1">
    <citation type="journal article" date="2018" name="Sci. Data">
        <title>The draft genome sequence of cork oak.</title>
        <authorList>
            <person name="Ramos A.M."/>
            <person name="Usie A."/>
            <person name="Barbosa P."/>
            <person name="Barros P.M."/>
            <person name="Capote T."/>
            <person name="Chaves I."/>
            <person name="Simoes F."/>
            <person name="Abreu I."/>
            <person name="Carrasquinho I."/>
            <person name="Faro C."/>
            <person name="Guimaraes J.B."/>
            <person name="Mendonca D."/>
            <person name="Nobrega F."/>
            <person name="Rodrigues L."/>
            <person name="Saibo N.J.M."/>
            <person name="Varela M.C."/>
            <person name="Egas C."/>
            <person name="Matos J."/>
            <person name="Miguel C.M."/>
            <person name="Oliveira M.M."/>
            <person name="Ricardo C.P."/>
            <person name="Goncalves S."/>
        </authorList>
    </citation>
    <scope>NUCLEOTIDE SEQUENCE [LARGE SCALE GENOMIC DNA]</scope>
    <source>
        <strain evidence="10">cv. HL8</strain>
    </source>
</reference>
<dbReference type="GO" id="GO:0098542">
    <property type="term" value="P:defense response to other organism"/>
    <property type="evidence" value="ECO:0007669"/>
    <property type="project" value="TreeGrafter"/>
</dbReference>
<dbReference type="Gene3D" id="3.80.10.10">
    <property type="entry name" value="Ribonuclease Inhibitor"/>
    <property type="match status" value="1"/>
</dbReference>
<dbReference type="InterPro" id="IPR044974">
    <property type="entry name" value="Disease_R_plants"/>
</dbReference>
<dbReference type="PANTHER" id="PTHR23155:SF955">
    <property type="entry name" value="AAA+ ATPASE DOMAIN-CONTAINING PROTEIN"/>
    <property type="match status" value="1"/>
</dbReference>
<dbReference type="InterPro" id="IPR055414">
    <property type="entry name" value="LRR_R13L4/SHOC2-like"/>
</dbReference>
<dbReference type="InterPro" id="IPR032675">
    <property type="entry name" value="LRR_dom_sf"/>
</dbReference>
<dbReference type="InterPro" id="IPR041118">
    <property type="entry name" value="Rx_N"/>
</dbReference>
<evidence type="ECO:0000259" key="5">
    <source>
        <dbReference type="Pfam" id="PF00931"/>
    </source>
</evidence>
<gene>
    <name evidence="9" type="primary">RPP8L2_6</name>
    <name evidence="9" type="ORF">CFP56_029674</name>
</gene>
<dbReference type="InterPro" id="IPR058922">
    <property type="entry name" value="WHD_DRP"/>
</dbReference>
<dbReference type="Pfam" id="PF23598">
    <property type="entry name" value="LRR_14"/>
    <property type="match status" value="1"/>
</dbReference>
<sequence>MDFFLGFKILYQVLRFQISLIFPNLYRVFCILLSFVIDILYCSICHLYGRIIYLLHDFFCSLKSFITTCYCGHVILAIVCIVALFLNYTILPMLDNEFKWIRRESRLLKAFVKDVVELLHLEVQIDSERSQRQLWDSHSNVEITELQQNFETWKEETDNVVFGANIIVEFFLKYRRHFSTMCALVIKYREMKRIKNLINKRLELMQIFPKNIYGLLERSRSKLRGLRGKPIDERKSASPRPPVFKGVALVSSLSEKVNNMITQNQDLITGMDSQIQFVNLQLLLLHAFLKDLEEVGSETAIEKAWIDDVADFINDVDHAIHAFAQRTDYANRLPPDVYSWIQNLMLRKDIEWINAGFSGLYQGKDTYGFKFIRRRQQSLQSQNNPIDDTISAVNKIQRHLNQEQDILIDVYLEVKALLNQSTKVYHIELRQKSRSSIGFEEDTHELVSRLTNNEDISVDSIVGMQGIGKTTLAKIVYNHKAIVNHFPFRAWVSVPQESNDVNTLLEDVGNQVLKIIYHIELRQKSRSSIGFEEDTHELVSRLTNNEDISVDSIVGMQGIGKTTLAKIVYNHKAIVNHFPFRAWVSVPQESNDVNTLLEDVGNQVLKISELQEEPDGKDFWINKMNKFLKENKFLLVLENILTKEAWDTLKEAFPKTTNGSKILLTTHSRTVASHANQDNTPFQLRLRTKEESWLLFIQRAQFPPDNLSPSHTEAIKEVVERCGGLPQAIEYLVDKFSGKDVTALDLRRVPINDHFQNGWSKTLENEDLSEDLKKCFSYFRLFPSNFEIPTRRLIALWVAQGLVKQSDVEKETLEDVAEKYLSELIGLNMIQVVQKKINGKVKTCRLPNALLELCLSKCVSSNRQLADHFNKNDTSFAHIHGNNTTSADLQCYKRHVSFLSFDTREGTKPGEDIENFLRKAISSGCFKVLKVLDLERVFRPQLPNAIGNLIELKYLGLRWTYLEMIPSSIGNLRKLQTLDVKHTYLHTLPSSIWKLKELRHLYLTQIYQSKFAHQPSSSSLKNLQTLWGVFVGEDSHLKDGLEKWTNLRKLGLALQLPSQQQRALAKCVVKLNNLECLSLRSIDEMSKPQVLYLESLSGMKNLTSLYLFGKLEIPSIISEFPQSLSDLTLSASGLKNDPLPALDKLPNLKSLCFYSGSYERREMVCSRGRFTKLLVLKLWKLEMLEELQVEEGAMQNLRELDIRSCKELKFPTGLKHLKNLRELNSWGMPEEFTTRIEGIRGKFGMSLPISYDY</sequence>
<feature type="domain" description="NB-ARC" evidence="5">
    <location>
        <begin position="532"/>
        <end position="698"/>
    </location>
</feature>
<dbReference type="Gene3D" id="1.20.5.4130">
    <property type="match status" value="1"/>
</dbReference>
<feature type="domain" description="Disease resistance protein winged helix" evidence="7">
    <location>
        <begin position="781"/>
        <end position="853"/>
    </location>
</feature>
<dbReference type="EMBL" id="PKMF04000490">
    <property type="protein sequence ID" value="KAK7829031.1"/>
    <property type="molecule type" value="Genomic_DNA"/>
</dbReference>
<dbReference type="Pfam" id="PF18052">
    <property type="entry name" value="Rx_N"/>
    <property type="match status" value="1"/>
</dbReference>
<evidence type="ECO:0000313" key="10">
    <source>
        <dbReference type="Proteomes" id="UP000237347"/>
    </source>
</evidence>
<feature type="transmembrane region" description="Helical" evidence="4">
    <location>
        <begin position="25"/>
        <end position="49"/>
    </location>
</feature>
<accession>A0AAW0JS52</accession>
<evidence type="ECO:0000259" key="8">
    <source>
        <dbReference type="Pfam" id="PF23598"/>
    </source>
</evidence>
<evidence type="ECO:0000256" key="1">
    <source>
        <dbReference type="ARBA" id="ARBA00022737"/>
    </source>
</evidence>
<dbReference type="SUPFAM" id="SSF52540">
    <property type="entry name" value="P-loop containing nucleoside triphosphate hydrolases"/>
    <property type="match status" value="2"/>
</dbReference>
<protein>
    <submittedName>
        <fullName evidence="9">Disease resistance rpp8-like protein 2</fullName>
    </submittedName>
</protein>
<dbReference type="Proteomes" id="UP000237347">
    <property type="component" value="Unassembled WGS sequence"/>
</dbReference>
<keyword evidence="4" id="KW-0812">Transmembrane</keyword>
<evidence type="ECO:0000259" key="6">
    <source>
        <dbReference type="Pfam" id="PF18052"/>
    </source>
</evidence>
<comment type="caution">
    <text evidence="9">The sequence shown here is derived from an EMBL/GenBank/DDBJ whole genome shotgun (WGS) entry which is preliminary data.</text>
</comment>
<dbReference type="Pfam" id="PF23559">
    <property type="entry name" value="WHD_DRP"/>
    <property type="match status" value="1"/>
</dbReference>
<dbReference type="PANTHER" id="PTHR23155">
    <property type="entry name" value="DISEASE RESISTANCE PROTEIN RP"/>
    <property type="match status" value="1"/>
</dbReference>
<dbReference type="PRINTS" id="PR00364">
    <property type="entry name" value="DISEASERSIST"/>
</dbReference>
<keyword evidence="4" id="KW-1133">Transmembrane helix</keyword>
<dbReference type="InterPro" id="IPR036388">
    <property type="entry name" value="WH-like_DNA-bd_sf"/>
</dbReference>
<evidence type="ECO:0000259" key="7">
    <source>
        <dbReference type="Pfam" id="PF23559"/>
    </source>
</evidence>
<dbReference type="Pfam" id="PF00931">
    <property type="entry name" value="NB-ARC"/>
    <property type="match status" value="2"/>
</dbReference>
<feature type="transmembrane region" description="Helical" evidence="4">
    <location>
        <begin position="70"/>
        <end position="91"/>
    </location>
</feature>
<dbReference type="InterPro" id="IPR027417">
    <property type="entry name" value="P-loop_NTPase"/>
</dbReference>
<dbReference type="FunFam" id="1.10.10.10:FF:000322">
    <property type="entry name" value="Probable disease resistance protein At1g63360"/>
    <property type="match status" value="1"/>
</dbReference>
<evidence type="ECO:0000256" key="3">
    <source>
        <dbReference type="ARBA" id="ARBA00022821"/>
    </source>
</evidence>
<dbReference type="FunFam" id="3.40.50.300:FF:001091">
    <property type="entry name" value="Probable disease resistance protein At1g61300"/>
    <property type="match status" value="1"/>
</dbReference>
<keyword evidence="2" id="KW-0547">Nucleotide-binding</keyword>
<keyword evidence="1" id="KW-0677">Repeat</keyword>
<dbReference type="Gene3D" id="3.40.50.300">
    <property type="entry name" value="P-loop containing nucleotide triphosphate hydrolases"/>
    <property type="match status" value="2"/>
</dbReference>
<dbReference type="GO" id="GO:0043531">
    <property type="term" value="F:ADP binding"/>
    <property type="evidence" value="ECO:0007669"/>
    <property type="project" value="InterPro"/>
</dbReference>
<evidence type="ECO:0000256" key="4">
    <source>
        <dbReference type="SAM" id="Phobius"/>
    </source>
</evidence>
<keyword evidence="10" id="KW-1185">Reference proteome</keyword>
<proteinExistence type="predicted"/>
<dbReference type="InterPro" id="IPR002182">
    <property type="entry name" value="NB-ARC"/>
</dbReference>
<feature type="domain" description="Disease resistance R13L4/SHOC-2-like LRR" evidence="8">
    <location>
        <begin position="922"/>
        <end position="1226"/>
    </location>
</feature>